<feature type="signal peptide" evidence="1">
    <location>
        <begin position="1"/>
        <end position="16"/>
    </location>
</feature>
<evidence type="ECO:0000313" key="3">
    <source>
        <dbReference type="Proteomes" id="UP000823749"/>
    </source>
</evidence>
<organism evidence="2 3">
    <name type="scientific">Rhododendron griersonianum</name>
    <dbReference type="NCBI Taxonomy" id="479676"/>
    <lineage>
        <taxon>Eukaryota</taxon>
        <taxon>Viridiplantae</taxon>
        <taxon>Streptophyta</taxon>
        <taxon>Embryophyta</taxon>
        <taxon>Tracheophyta</taxon>
        <taxon>Spermatophyta</taxon>
        <taxon>Magnoliopsida</taxon>
        <taxon>eudicotyledons</taxon>
        <taxon>Gunneridae</taxon>
        <taxon>Pentapetalae</taxon>
        <taxon>asterids</taxon>
        <taxon>Ericales</taxon>
        <taxon>Ericaceae</taxon>
        <taxon>Ericoideae</taxon>
        <taxon>Rhodoreae</taxon>
        <taxon>Rhododendron</taxon>
    </lineage>
</organism>
<protein>
    <submittedName>
        <fullName evidence="2">Uncharacterized protein</fullName>
    </submittedName>
</protein>
<dbReference type="Proteomes" id="UP000823749">
    <property type="component" value="Chromosome 11"/>
</dbReference>
<comment type="caution">
    <text evidence="2">The sequence shown here is derived from an EMBL/GenBank/DDBJ whole genome shotgun (WGS) entry which is preliminary data.</text>
</comment>
<dbReference type="AlphaFoldDB" id="A0AAV6IGZ5"/>
<keyword evidence="3" id="KW-1185">Reference proteome</keyword>
<name>A0AAV6IGZ5_9ERIC</name>
<accession>A0AAV6IGZ5</accession>
<keyword evidence="1" id="KW-0732">Signal</keyword>
<gene>
    <name evidence="2" type="ORF">RHGRI_032849</name>
</gene>
<reference evidence="2" key="1">
    <citation type="submission" date="2020-08" db="EMBL/GenBank/DDBJ databases">
        <title>Plant Genome Project.</title>
        <authorList>
            <person name="Zhang R.-G."/>
        </authorList>
    </citation>
    <scope>NUCLEOTIDE SEQUENCE</scope>
    <source>
        <strain evidence="2">WSP0</strain>
        <tissue evidence="2">Leaf</tissue>
    </source>
</reference>
<evidence type="ECO:0000313" key="2">
    <source>
        <dbReference type="EMBL" id="KAG5526727.1"/>
    </source>
</evidence>
<dbReference type="EMBL" id="JACTNZ010000011">
    <property type="protein sequence ID" value="KAG5526727.1"/>
    <property type="molecule type" value="Genomic_DNA"/>
</dbReference>
<sequence>MTVGLALMTAVQTAMTVLNAAFVKNLNVEFSRHGVIFETVESLLSLLRTGDHDAYRQFFLDTMLVVEASLFADESSNTVSSKVSSKCFCESFSGISSDPAHLSDLPPSSKTIDGLGVLINLTGR</sequence>
<evidence type="ECO:0000256" key="1">
    <source>
        <dbReference type="SAM" id="SignalP"/>
    </source>
</evidence>
<feature type="chain" id="PRO_5043786903" evidence="1">
    <location>
        <begin position="17"/>
        <end position="124"/>
    </location>
</feature>
<proteinExistence type="predicted"/>